<dbReference type="InterPro" id="IPR001892">
    <property type="entry name" value="Ribosomal_uS13"/>
</dbReference>
<dbReference type="PROSITE" id="PS50159">
    <property type="entry name" value="RIBOSOMAL_S13_2"/>
    <property type="match status" value="1"/>
</dbReference>
<dbReference type="Proteomes" id="UP001396334">
    <property type="component" value="Unassembled WGS sequence"/>
</dbReference>
<dbReference type="PRINTS" id="PR02081">
    <property type="entry name" value="GIGANTEA"/>
</dbReference>
<dbReference type="InterPro" id="IPR026211">
    <property type="entry name" value="GIGANTEA"/>
</dbReference>
<dbReference type="Gene3D" id="1.10.8.50">
    <property type="match status" value="1"/>
</dbReference>
<dbReference type="Pfam" id="PF00416">
    <property type="entry name" value="Ribosomal_S13"/>
    <property type="match status" value="1"/>
</dbReference>
<sequence length="1371" mass="151486">MANTSKRWIDGLQFSSLFWSPPQDPQERKVQITAYVEYFGQFTSEQFPDDIAELIRSRYPSKMQRLFDDVLATFVLHHPEHGHAVILPIISGIIDGTLVYDKSSSPFASFISLVCPSSENEYSEQWALACGEILRILTHYNRPIYKMEPQNSEPDRSHSSSQARTSESVDGEPSFHIPLMQQERKPLRPLSPWITDILIAAPLGIRSDYFRWCSGVMGKYAAGDLKPATTAASRGSGKHPQLMPSTPRWAVANGAGVILSVCDEEVAHYETVSLTAAAVPALLLPPPTTALDEHLVAGLPALEPYARLFHRYYAIATPSATQRLLLGLLEAPPSWAPDALDAAVQLVELLRAAEDYATGIRMLVSYVVCIHSSWKCFHKSKECSICRNIELFMRKHSALLPRNWMHLHFLRAIGTAMSMRAGIAADAAAALLFRILSQPALLFPPIRQVEGVEVQHEPSGGYISCYRKQIEVPAAEATIEATAQGIASMLCAHGPEVEWRICTIWEAAYGLIPLSSSAVDLPEIIVSAPLQPPILSWNLYIPLLKVLEYLPRGSPSEACLMKIFVATVEAILQRTFPPESSREQTRKTRYSLGSASKNLAVAELRTMVHSLFLESCASIELASRLLFVVLTVCVSHEAQFHGSKRPRGEESFPPDEGIEESQGQSEKLKDVKPRKAKKQGPVAAFDSYVLAAVCALACELQLFPLVTRGNNHSTPIDVQATVNPVKVNGSSIEYRHGVDSAIHHTHRILAILEALFSLKPSSVGTSWGYSSNEIVAAAMAAAHVSELFRRSKACMYALSVLMRCKWDNEIYSRASSLYNLIDIHSKAVASIVNKAEPLEAQLIYAPVRKTSPFLDDRKQNKCSSATCFDPGQSSTSALEDSTHLDNNLRCERLLASNEGSGNSLGKGIASLPLDASDLANFLTRDRHIGFNCSAQILLRSVLVEQELCFSVVSLLWHKMIAAPETQPSAESTSAQQGWRQVVDALCNVVSASPTKAATAVVLQADRELQPWIAKDDDQGQKMWRINQRIVKLIVELMRNHDSPESLVIVASASDLLLRATDGMLVDGEACTLPQLELLEATARAVQPVLEWGESGLAVADGLSNLLKCRLPATTRCLSHTSAHVRALSTSVLRNILHIGSINSKTKVEITSMHGPSYQYFNIGSIDWQTDIGKCLTWEAYSQLARGMPIQSLDAAAKELGSNQSPRGSSLSPNILILRKMSLVANEDFQHILRVLNTNVDGKQKIMFAMTSIKGIGRRFANIVCKKADVDMNKRAGELTAQELDNLMTIVANPRQFKIPDWFLNRQKDYKDGKYSQVVSNALDMKLRDDLERLKKIRNHRGLRHYWGLRVRGQHTKTTGRRGKTVGVSKKR</sequence>
<proteinExistence type="inferred from homology"/>
<gene>
    <name evidence="5" type="ORF">V6N11_003892</name>
</gene>
<comment type="similarity">
    <text evidence="1">Belongs to the universal ribosomal protein uS13 family.</text>
</comment>
<protein>
    <recommendedName>
        <fullName evidence="7">Protein GIGANTEA</fullName>
    </recommendedName>
</protein>
<evidence type="ECO:0000313" key="6">
    <source>
        <dbReference type="Proteomes" id="UP001396334"/>
    </source>
</evidence>
<reference evidence="5 6" key="1">
    <citation type="journal article" date="2024" name="G3 (Bethesda)">
        <title>Genome assembly of Hibiscus sabdariffa L. provides insights into metabolisms of medicinal natural products.</title>
        <authorList>
            <person name="Kim T."/>
        </authorList>
    </citation>
    <scope>NUCLEOTIDE SEQUENCE [LARGE SCALE GENOMIC DNA]</scope>
    <source>
        <strain evidence="5">TK-2024</strain>
        <tissue evidence="5">Old leaves</tissue>
    </source>
</reference>
<comment type="caution">
    <text evidence="5">The sequence shown here is derived from an EMBL/GenBank/DDBJ whole genome shotgun (WGS) entry which is preliminary data.</text>
</comment>
<dbReference type="PANTHER" id="PTHR36319:SF1">
    <property type="entry name" value="PROTEIN GIGANTEA"/>
    <property type="match status" value="1"/>
</dbReference>
<evidence type="ECO:0000256" key="4">
    <source>
        <dbReference type="SAM" id="MobiDB-lite"/>
    </source>
</evidence>
<feature type="compositionally biased region" description="Polar residues" evidence="4">
    <location>
        <begin position="159"/>
        <end position="168"/>
    </location>
</feature>
<keyword evidence="3" id="KW-0687">Ribonucleoprotein</keyword>
<keyword evidence="2" id="KW-0689">Ribosomal protein</keyword>
<dbReference type="PANTHER" id="PTHR36319">
    <property type="entry name" value="PROTEIN GIGANTEA"/>
    <property type="match status" value="1"/>
</dbReference>
<accession>A0ABR2SEM2</accession>
<name>A0ABR2SEM2_9ROSI</name>
<dbReference type="SUPFAM" id="SSF46946">
    <property type="entry name" value="S13-like H2TH domain"/>
    <property type="match status" value="1"/>
</dbReference>
<dbReference type="InterPro" id="IPR027437">
    <property type="entry name" value="Rbsml_uS13_C"/>
</dbReference>
<evidence type="ECO:0000256" key="2">
    <source>
        <dbReference type="ARBA" id="ARBA00022980"/>
    </source>
</evidence>
<evidence type="ECO:0000256" key="3">
    <source>
        <dbReference type="ARBA" id="ARBA00023274"/>
    </source>
</evidence>
<evidence type="ECO:0000256" key="1">
    <source>
        <dbReference type="ARBA" id="ARBA00008080"/>
    </source>
</evidence>
<dbReference type="PROSITE" id="PS00646">
    <property type="entry name" value="RIBOSOMAL_S13_1"/>
    <property type="match status" value="1"/>
</dbReference>
<evidence type="ECO:0008006" key="7">
    <source>
        <dbReference type="Google" id="ProtNLM"/>
    </source>
</evidence>
<evidence type="ECO:0000313" key="5">
    <source>
        <dbReference type="EMBL" id="KAK9023685.1"/>
    </source>
</evidence>
<dbReference type="InterPro" id="IPR010979">
    <property type="entry name" value="Ribosomal_uS13-like_H2TH"/>
</dbReference>
<keyword evidence="6" id="KW-1185">Reference proteome</keyword>
<feature type="region of interest" description="Disordered" evidence="4">
    <location>
        <begin position="643"/>
        <end position="674"/>
    </location>
</feature>
<dbReference type="NCBIfam" id="NF003140">
    <property type="entry name" value="PRK04053.1"/>
    <property type="match status" value="1"/>
</dbReference>
<dbReference type="InterPro" id="IPR018269">
    <property type="entry name" value="Ribosomal_uS13_CS"/>
</dbReference>
<organism evidence="5 6">
    <name type="scientific">Hibiscus sabdariffa</name>
    <name type="common">roselle</name>
    <dbReference type="NCBI Taxonomy" id="183260"/>
    <lineage>
        <taxon>Eukaryota</taxon>
        <taxon>Viridiplantae</taxon>
        <taxon>Streptophyta</taxon>
        <taxon>Embryophyta</taxon>
        <taxon>Tracheophyta</taxon>
        <taxon>Spermatophyta</taxon>
        <taxon>Magnoliopsida</taxon>
        <taxon>eudicotyledons</taxon>
        <taxon>Gunneridae</taxon>
        <taxon>Pentapetalae</taxon>
        <taxon>rosids</taxon>
        <taxon>malvids</taxon>
        <taxon>Malvales</taxon>
        <taxon>Malvaceae</taxon>
        <taxon>Malvoideae</taxon>
        <taxon>Hibiscus</taxon>
    </lineage>
</organism>
<dbReference type="EMBL" id="JBBPBN010000015">
    <property type="protein sequence ID" value="KAK9023685.1"/>
    <property type="molecule type" value="Genomic_DNA"/>
</dbReference>
<feature type="region of interest" description="Disordered" evidence="4">
    <location>
        <begin position="147"/>
        <end position="173"/>
    </location>
</feature>
<dbReference type="Gene3D" id="4.10.910.10">
    <property type="entry name" value="30s ribosomal protein s13, domain 2"/>
    <property type="match status" value="1"/>
</dbReference>
<dbReference type="HAMAP" id="MF_01315">
    <property type="entry name" value="Ribosomal_uS13"/>
    <property type="match status" value="1"/>
</dbReference>